<evidence type="ECO:0000313" key="3">
    <source>
        <dbReference type="Proteomes" id="UP000595437"/>
    </source>
</evidence>
<keyword evidence="3" id="KW-1185">Reference proteome</keyword>
<dbReference type="AlphaFoldDB" id="A0A7T8JWW1"/>
<reference evidence="3" key="1">
    <citation type="submission" date="2021-01" db="EMBL/GenBank/DDBJ databases">
        <title>Caligus Genome Assembly.</title>
        <authorList>
            <person name="Gallardo-Escarate C."/>
        </authorList>
    </citation>
    <scope>NUCLEOTIDE SEQUENCE [LARGE SCALE GENOMIC DNA]</scope>
</reference>
<evidence type="ECO:0000313" key="2">
    <source>
        <dbReference type="EMBL" id="QQP50436.1"/>
    </source>
</evidence>
<proteinExistence type="predicted"/>
<evidence type="ECO:0000313" key="1">
    <source>
        <dbReference type="EMBL" id="QQP36850.1"/>
    </source>
</evidence>
<sequence length="65" mass="7516">MMSRRQTDRPSRTLPPSSSLFLKAGWLAHSVCSKKMTCRAPRREGGMDSRERERERVIAFVLSTY</sequence>
<gene>
    <name evidence="2" type="ORF">FKW44_011442</name>
    <name evidence="1" type="ORF">FKW44_022067</name>
</gene>
<dbReference type="Proteomes" id="UP000595437">
    <property type="component" value="Chromosome 16"/>
</dbReference>
<name>A0A7T8JWW1_CALRO</name>
<accession>A0A7T8JWW1</accession>
<dbReference type="EMBL" id="CP045896">
    <property type="protein sequence ID" value="QQP50436.1"/>
    <property type="molecule type" value="Genomic_DNA"/>
</dbReference>
<protein>
    <submittedName>
        <fullName evidence="1">Uncharacterized protein</fullName>
    </submittedName>
</protein>
<dbReference type="Proteomes" id="UP000595437">
    <property type="component" value="Chromosome 7"/>
</dbReference>
<dbReference type="EMBL" id="CP045905">
    <property type="protein sequence ID" value="QQP36850.1"/>
    <property type="molecule type" value="Genomic_DNA"/>
</dbReference>
<reference evidence="1" key="2">
    <citation type="journal article" name="Sci. Data">
        <title>Chromosome-scale genome assembly of the sea louse Caligus rogercresseyi by SMRT sequencing and Hi-C analysis.</title>
        <authorList>
            <person name="Gallardo-Escarate C."/>
            <person name="Valenzuela-Munoz V."/>
            <person name="Nunez-Acuna G."/>
            <person name="Valenzuela-Miranda D."/>
            <person name="Goncalves A.T."/>
            <person name="Escobar-Sepulveda H."/>
            <person name="Liachko I."/>
            <person name="Nelson B."/>
            <person name="Roberts S."/>
            <person name="Warren W."/>
        </authorList>
    </citation>
    <scope>NUCLEOTIDE SEQUENCE</scope>
    <source>
        <tissue evidence="1">Whole tissue</tissue>
    </source>
</reference>
<organism evidence="1 3">
    <name type="scientific">Caligus rogercresseyi</name>
    <name type="common">Sea louse</name>
    <dbReference type="NCBI Taxonomy" id="217165"/>
    <lineage>
        <taxon>Eukaryota</taxon>
        <taxon>Metazoa</taxon>
        <taxon>Ecdysozoa</taxon>
        <taxon>Arthropoda</taxon>
        <taxon>Crustacea</taxon>
        <taxon>Multicrustacea</taxon>
        <taxon>Hexanauplia</taxon>
        <taxon>Copepoda</taxon>
        <taxon>Siphonostomatoida</taxon>
        <taxon>Caligidae</taxon>
        <taxon>Caligus</taxon>
    </lineage>
</organism>